<dbReference type="EMBL" id="NXIB02000010">
    <property type="protein sequence ID" value="PHX56867.1"/>
    <property type="molecule type" value="Genomic_DNA"/>
</dbReference>
<protein>
    <recommendedName>
        <fullName evidence="4">Serine/threonine protein kinase</fullName>
    </recommendedName>
</protein>
<comment type="caution">
    <text evidence="2">The sequence shown here is derived from an EMBL/GenBank/DDBJ whole genome shotgun (WGS) entry which is preliminary data.</text>
</comment>
<dbReference type="AlphaFoldDB" id="A0A2G4F5V5"/>
<evidence type="ECO:0000313" key="2">
    <source>
        <dbReference type="EMBL" id="PHX56867.1"/>
    </source>
</evidence>
<evidence type="ECO:0000256" key="1">
    <source>
        <dbReference type="SAM" id="SignalP"/>
    </source>
</evidence>
<gene>
    <name evidence="2" type="ORF">CP500_003060</name>
</gene>
<keyword evidence="3" id="KW-1185">Reference proteome</keyword>
<feature type="signal peptide" evidence="1">
    <location>
        <begin position="1"/>
        <end position="34"/>
    </location>
</feature>
<proteinExistence type="predicted"/>
<organism evidence="2 3">
    <name type="scientific">Tychonema bourrellyi FEM_GT703</name>
    <dbReference type="NCBI Taxonomy" id="2040638"/>
    <lineage>
        <taxon>Bacteria</taxon>
        <taxon>Bacillati</taxon>
        <taxon>Cyanobacteriota</taxon>
        <taxon>Cyanophyceae</taxon>
        <taxon>Oscillatoriophycideae</taxon>
        <taxon>Oscillatoriales</taxon>
        <taxon>Microcoleaceae</taxon>
        <taxon>Tychonema</taxon>
    </lineage>
</organism>
<name>A0A2G4F5V5_9CYAN</name>
<accession>A0A2G4F5V5</accession>
<evidence type="ECO:0008006" key="4">
    <source>
        <dbReference type="Google" id="ProtNLM"/>
    </source>
</evidence>
<feature type="chain" id="PRO_5013854987" description="Serine/threonine protein kinase" evidence="1">
    <location>
        <begin position="35"/>
        <end position="149"/>
    </location>
</feature>
<dbReference type="OrthoDB" id="581999at2"/>
<sequence>MKIHYPCDRARPRLSSIATLALAMILAPVSTVGSQPLQIAPGFPEPLSVSGVSGGPNNSGDCGFVSQAPNHVIQVTQDLHYWRIAVQTAGAPSLMIQGPRGRFCVLPANAATAIVEFSGYGDKGTYAIFVGDRAQGQHPYSLSISQKRN</sequence>
<evidence type="ECO:0000313" key="3">
    <source>
        <dbReference type="Proteomes" id="UP000226442"/>
    </source>
</evidence>
<dbReference type="Proteomes" id="UP000226442">
    <property type="component" value="Unassembled WGS sequence"/>
</dbReference>
<keyword evidence="1" id="KW-0732">Signal</keyword>
<dbReference type="RefSeq" id="WP_096832312.1">
    <property type="nucleotide sequence ID" value="NZ_NXIB02000010.1"/>
</dbReference>
<reference evidence="2" key="1">
    <citation type="submission" date="2017-10" db="EMBL/GenBank/DDBJ databases">
        <title>Draft genome sequence of the planktic cyanobacteria Tychonema bourrellyi isolated from alpine lentic freshwater.</title>
        <authorList>
            <person name="Tett A."/>
            <person name="Armanini F."/>
            <person name="Asnicar F."/>
            <person name="Boscaini A."/>
            <person name="Pasolli E."/>
            <person name="Zolfo M."/>
            <person name="Donati C."/>
            <person name="Salmaso N."/>
            <person name="Segata N."/>
        </authorList>
    </citation>
    <scope>NUCLEOTIDE SEQUENCE</scope>
    <source>
        <strain evidence="2">FEM_GT703</strain>
    </source>
</reference>